<dbReference type="GO" id="GO:0004180">
    <property type="term" value="F:carboxypeptidase activity"/>
    <property type="evidence" value="ECO:0007669"/>
    <property type="project" value="UniProtKB-KW"/>
</dbReference>
<evidence type="ECO:0000313" key="4">
    <source>
        <dbReference type="Proteomes" id="UP000019102"/>
    </source>
</evidence>
<gene>
    <name evidence="3" type="ORF">JCM21714_4668</name>
</gene>
<evidence type="ECO:0000256" key="1">
    <source>
        <dbReference type="SAM" id="Phobius"/>
    </source>
</evidence>
<feature type="transmembrane region" description="Helical" evidence="1">
    <location>
        <begin position="6"/>
        <end position="25"/>
    </location>
</feature>
<keyword evidence="3" id="KW-0645">Protease</keyword>
<keyword evidence="4" id="KW-1185">Reference proteome</keyword>
<dbReference type="Pfam" id="PF13354">
    <property type="entry name" value="Beta-lactamase2"/>
    <property type="match status" value="1"/>
</dbReference>
<comment type="caution">
    <text evidence="3">The sequence shown here is derived from an EMBL/GenBank/DDBJ whole genome shotgun (WGS) entry which is preliminary data.</text>
</comment>
<dbReference type="PANTHER" id="PTHR35333">
    <property type="entry name" value="BETA-LACTAMASE"/>
    <property type="match status" value="1"/>
</dbReference>
<dbReference type="GO" id="GO:0008800">
    <property type="term" value="F:beta-lactamase activity"/>
    <property type="evidence" value="ECO:0007669"/>
    <property type="project" value="InterPro"/>
</dbReference>
<keyword evidence="1" id="KW-1133">Transmembrane helix</keyword>
<keyword evidence="3" id="KW-0378">Hydrolase</keyword>
<dbReference type="EMBL" id="BAVS01000058">
    <property type="protein sequence ID" value="GAE95427.1"/>
    <property type="molecule type" value="Genomic_DNA"/>
</dbReference>
<dbReference type="GO" id="GO:0046677">
    <property type="term" value="P:response to antibiotic"/>
    <property type="evidence" value="ECO:0007669"/>
    <property type="project" value="InterPro"/>
</dbReference>
<dbReference type="SUPFAM" id="SSF56601">
    <property type="entry name" value="beta-lactamase/transpeptidase-like"/>
    <property type="match status" value="1"/>
</dbReference>
<dbReference type="RefSeq" id="WP_035726304.1">
    <property type="nucleotide sequence ID" value="NZ_BAVS01000058.1"/>
</dbReference>
<dbReference type="eggNOG" id="COG2367">
    <property type="taxonomic scope" value="Bacteria"/>
</dbReference>
<organism evidence="3 4">
    <name type="scientific">Gracilibacillus boraciitolerans JCM 21714</name>
    <dbReference type="NCBI Taxonomy" id="1298598"/>
    <lineage>
        <taxon>Bacteria</taxon>
        <taxon>Bacillati</taxon>
        <taxon>Bacillota</taxon>
        <taxon>Bacilli</taxon>
        <taxon>Bacillales</taxon>
        <taxon>Bacillaceae</taxon>
        <taxon>Gracilibacillus</taxon>
    </lineage>
</organism>
<feature type="domain" description="Beta-lactamase class A catalytic" evidence="2">
    <location>
        <begin position="56"/>
        <end position="236"/>
    </location>
</feature>
<dbReference type="InterPro" id="IPR000871">
    <property type="entry name" value="Beta-lactam_class-A"/>
</dbReference>
<dbReference type="Gene3D" id="3.40.710.10">
    <property type="entry name" value="DD-peptidase/beta-lactamase superfamily"/>
    <property type="match status" value="1"/>
</dbReference>
<evidence type="ECO:0000313" key="3">
    <source>
        <dbReference type="EMBL" id="GAE95427.1"/>
    </source>
</evidence>
<proteinExistence type="predicted"/>
<dbReference type="OrthoDB" id="975092at2"/>
<reference evidence="3 4" key="1">
    <citation type="journal article" date="2014" name="Genome Announc.">
        <title>Draft Genome Sequence of the Boron-Tolerant and Moderately Halotolerant Bacterium Gracilibacillus boraciitolerans JCM 21714T.</title>
        <authorList>
            <person name="Ahmed I."/>
            <person name="Oshima K."/>
            <person name="Suda W."/>
            <person name="Kitamura K."/>
            <person name="Iida T."/>
            <person name="Ohmori Y."/>
            <person name="Fujiwara T."/>
            <person name="Hattori M."/>
            <person name="Ohkuma M."/>
        </authorList>
    </citation>
    <scope>NUCLEOTIDE SEQUENCE [LARGE SCALE GENOMIC DNA]</scope>
    <source>
        <strain evidence="3 4">JCM 21714</strain>
    </source>
</reference>
<sequence>MEIYIWIIIIIFLILTIFWALAKIIKSIDDKKNEHDVLMFIKNNPEKASICAIYNDTPPLLDYQADMKMPLASTMKIVIAIEFAKQADIKAIEIQELVPLKELDKYFIENTDGGGSHMDWIDYLKENDQLNNGQVTLLQVAKGMIQFSSNANTEFLMNKLGLDRVNHLLKSLSLYEHDPLFPISTANLICAYLQSENGTTQKESIKTIKEMTNEEYRKKARHINELLRNDNEKKLIDRLNIKDNYNIQLQVVSSEKQPKSTTREYANLMQNIRNRAILTSNGHEILHGILNITPNKDSSIIDLGLKGGSTISVLTTAFYSKDKEGNTIDMAIFIHDPSRMDLIWIEKKLDLFIGKLATDKNFKEEVIRTLKSK</sequence>
<keyword evidence="3" id="KW-0121">Carboxypeptidase</keyword>
<dbReference type="InterPro" id="IPR045155">
    <property type="entry name" value="Beta-lactam_cat"/>
</dbReference>
<keyword evidence="1" id="KW-0472">Membrane</keyword>
<accession>W4VQD6</accession>
<dbReference type="AlphaFoldDB" id="W4VQD6"/>
<dbReference type="Proteomes" id="UP000019102">
    <property type="component" value="Unassembled WGS sequence"/>
</dbReference>
<protein>
    <submittedName>
        <fullName evidence="3">D-alanyl-D-alanine carboxypeptidase</fullName>
    </submittedName>
</protein>
<evidence type="ECO:0000259" key="2">
    <source>
        <dbReference type="Pfam" id="PF13354"/>
    </source>
</evidence>
<dbReference type="PANTHER" id="PTHR35333:SF3">
    <property type="entry name" value="BETA-LACTAMASE-TYPE TRANSPEPTIDASE FOLD CONTAINING PROTEIN"/>
    <property type="match status" value="1"/>
</dbReference>
<keyword evidence="1" id="KW-0812">Transmembrane</keyword>
<dbReference type="GO" id="GO:0030655">
    <property type="term" value="P:beta-lactam antibiotic catabolic process"/>
    <property type="evidence" value="ECO:0007669"/>
    <property type="project" value="InterPro"/>
</dbReference>
<dbReference type="STRING" id="1298598.JCM21714_4668"/>
<name>W4VQD6_9BACI</name>
<dbReference type="InterPro" id="IPR012338">
    <property type="entry name" value="Beta-lactam/transpept-like"/>
</dbReference>